<reference evidence="4" key="1">
    <citation type="journal article" date="2019" name="Int. J. Syst. Evol. Microbiol.">
        <title>The Global Catalogue of Microorganisms (GCM) 10K type strain sequencing project: providing services to taxonomists for standard genome sequencing and annotation.</title>
        <authorList>
            <consortium name="The Broad Institute Genomics Platform"/>
            <consortium name="The Broad Institute Genome Sequencing Center for Infectious Disease"/>
            <person name="Wu L."/>
            <person name="Ma J."/>
        </authorList>
    </citation>
    <scope>NUCLEOTIDE SEQUENCE [LARGE SCALE GENOMIC DNA]</scope>
    <source>
        <strain evidence="4">CCUG 36956</strain>
    </source>
</reference>
<dbReference type="Gene3D" id="2.60.120.10">
    <property type="entry name" value="Jelly Rolls"/>
    <property type="match status" value="1"/>
</dbReference>
<dbReference type="Proteomes" id="UP001596223">
    <property type="component" value="Unassembled WGS sequence"/>
</dbReference>
<feature type="domain" description="Cyclic nucleotide-binding" evidence="2">
    <location>
        <begin position="93"/>
        <end position="196"/>
    </location>
</feature>
<proteinExistence type="predicted"/>
<dbReference type="Pfam" id="PF19307">
    <property type="entry name" value="SrpI-like"/>
    <property type="match status" value="1"/>
</dbReference>
<feature type="region of interest" description="Disordered" evidence="1">
    <location>
        <begin position="1"/>
        <end position="31"/>
    </location>
</feature>
<dbReference type="PANTHER" id="PTHR24567:SF74">
    <property type="entry name" value="HTH-TYPE TRANSCRIPTIONAL REGULATOR ARCR"/>
    <property type="match status" value="1"/>
</dbReference>
<keyword evidence="4" id="KW-1185">Reference proteome</keyword>
<dbReference type="SMART" id="SM00100">
    <property type="entry name" value="cNMP"/>
    <property type="match status" value="1"/>
</dbReference>
<dbReference type="InterPro" id="IPR000595">
    <property type="entry name" value="cNMP-bd_dom"/>
</dbReference>
<name>A0ABW1JTT2_9NOCA</name>
<evidence type="ECO:0000259" key="2">
    <source>
        <dbReference type="PROSITE" id="PS50042"/>
    </source>
</evidence>
<dbReference type="RefSeq" id="WP_378604834.1">
    <property type="nucleotide sequence ID" value="NZ_JBHSQN010000009.1"/>
</dbReference>
<dbReference type="PROSITE" id="PS50042">
    <property type="entry name" value="CNMP_BINDING_3"/>
    <property type="match status" value="1"/>
</dbReference>
<evidence type="ECO:0000313" key="3">
    <source>
        <dbReference type="EMBL" id="MFC6012028.1"/>
    </source>
</evidence>
<dbReference type="InterPro" id="IPR049817">
    <property type="entry name" value="Encap_f2b"/>
</dbReference>
<dbReference type="SUPFAM" id="SSF51206">
    <property type="entry name" value="cAMP-binding domain-like"/>
    <property type="match status" value="1"/>
</dbReference>
<gene>
    <name evidence="3" type="ORF">ACFP3H_13300</name>
</gene>
<feature type="compositionally biased region" description="Polar residues" evidence="1">
    <location>
        <begin position="10"/>
        <end position="31"/>
    </location>
</feature>
<protein>
    <submittedName>
        <fullName evidence="3">Family 2B encapsulin nanocompartment shell protein</fullName>
    </submittedName>
</protein>
<dbReference type="Pfam" id="PF00027">
    <property type="entry name" value="cNMP_binding"/>
    <property type="match status" value="1"/>
</dbReference>
<accession>A0ABW1JTT2</accession>
<comment type="caution">
    <text evidence="3">The sequence shown here is derived from an EMBL/GenBank/DDBJ whole genome shotgun (WGS) entry which is preliminary data.</text>
</comment>
<dbReference type="CDD" id="cd00038">
    <property type="entry name" value="CAP_ED"/>
    <property type="match status" value="1"/>
</dbReference>
<dbReference type="PANTHER" id="PTHR24567">
    <property type="entry name" value="CRP FAMILY TRANSCRIPTIONAL REGULATORY PROTEIN"/>
    <property type="match status" value="1"/>
</dbReference>
<dbReference type="InterPro" id="IPR014710">
    <property type="entry name" value="RmlC-like_jellyroll"/>
</dbReference>
<evidence type="ECO:0000313" key="4">
    <source>
        <dbReference type="Proteomes" id="UP001596223"/>
    </source>
</evidence>
<organism evidence="3 4">
    <name type="scientific">Nocardia lasii</name>
    <dbReference type="NCBI Taxonomy" id="1616107"/>
    <lineage>
        <taxon>Bacteria</taxon>
        <taxon>Bacillati</taxon>
        <taxon>Actinomycetota</taxon>
        <taxon>Actinomycetes</taxon>
        <taxon>Mycobacteriales</taxon>
        <taxon>Nocardiaceae</taxon>
        <taxon>Nocardia</taxon>
    </lineage>
</organism>
<dbReference type="NCBIfam" id="NF041163">
    <property type="entry name" value="encap_f2b"/>
    <property type="match status" value="1"/>
</dbReference>
<sequence length="470" mass="51143">MTDLADHIASTPQQSLSTAAARKLSTTTKTAPQMQGKTSRWLLKLLPWVQVDGGVYRVNRRLTYAIGDGKITFVTTGSEIRVIPAELRELRSLRDADDDAALAALAELFVRRDYAAGEQLVTEGDPVERLVLIAHGKTNTIAAGEYGEPTVVATSVGGSFFGEQALASEDTRWGFSVDAVTPVTALILERTALEQLWRTHPSLRAHIESVGTEIEQLAAQANAHGEAAIDLASGHVGEPVLPTTFVDYDLAPREYELSVAQAVLRVHSRVADLYNKPMDQTEQQLRLTIEALRERQEDEMINNPDFGLLHNADLDQRIPTQSGAPTPDDLDNLLALVWKDPSFFLAHPRAIAAFGAECNRRGLYPAGIDFGGHKVPAWRGIPILPCNKIGVSATNTTSILLLRTGEENQGVVGLRQTGIPDEVEPGLNVRFMNVDDKAIISYLVSTYFSTAVLVPDALAILEDVEIGREG</sequence>
<dbReference type="InterPro" id="IPR018490">
    <property type="entry name" value="cNMP-bd_dom_sf"/>
</dbReference>
<dbReference type="InterPro" id="IPR045641">
    <property type="entry name" value="SrpI-like"/>
</dbReference>
<dbReference type="InterPro" id="IPR050397">
    <property type="entry name" value="Env_Response_Regulators"/>
</dbReference>
<evidence type="ECO:0000256" key="1">
    <source>
        <dbReference type="SAM" id="MobiDB-lite"/>
    </source>
</evidence>
<dbReference type="EMBL" id="JBHSQN010000009">
    <property type="protein sequence ID" value="MFC6012028.1"/>
    <property type="molecule type" value="Genomic_DNA"/>
</dbReference>